<dbReference type="EMBL" id="UGSG01000001">
    <property type="protein sequence ID" value="SUA74956.1"/>
    <property type="molecule type" value="Genomic_DNA"/>
</dbReference>
<keyword evidence="6" id="KW-0472">Membrane</keyword>
<evidence type="ECO:0000313" key="10">
    <source>
        <dbReference type="Proteomes" id="UP000254573"/>
    </source>
</evidence>
<dbReference type="InterPro" id="IPR004089">
    <property type="entry name" value="MCPsignal_dom"/>
</dbReference>
<dbReference type="SMART" id="SM00283">
    <property type="entry name" value="MA"/>
    <property type="match status" value="1"/>
</dbReference>
<dbReference type="GO" id="GO:0007165">
    <property type="term" value="P:signal transduction"/>
    <property type="evidence" value="ECO:0007669"/>
    <property type="project" value="UniProtKB-KW"/>
</dbReference>
<organism evidence="9 10">
    <name type="scientific">Pandoraea pnomenusa</name>
    <dbReference type="NCBI Taxonomy" id="93220"/>
    <lineage>
        <taxon>Bacteria</taxon>
        <taxon>Pseudomonadati</taxon>
        <taxon>Pseudomonadota</taxon>
        <taxon>Betaproteobacteria</taxon>
        <taxon>Burkholderiales</taxon>
        <taxon>Burkholderiaceae</taxon>
        <taxon>Pandoraea</taxon>
    </lineage>
</organism>
<dbReference type="Gene3D" id="6.10.340.10">
    <property type="match status" value="1"/>
</dbReference>
<sequence>MFKNLSISKRLIAAFSLNVVMLLVVAVVAVTKMSTMDANTQLIVSDLNHKILEFHNLKDRAAHVAVILRDIVMSADASQIDARLAKIDELREANNKGIAGMATMFYTEKGKALYRSLTEANVVYSKELDTIRTLVRSGDFAQAKAELMGPMQKAQVAYFSPLDDLMGVGKAVSAKEAADANAAYTSARLWLMLTLLASVVLSVIAGLAIVRSVTRPVKAAAEGATALARGDLTYRVRVDSTDEIGRMATSLDTAIDQLSRLVRNIQSASGAIDNAAREIAQGNTDLSQRTEEQAASLEQTAASMEELTSTVRQNVEHAMQARRLSQEASGVADAGAQSVRAVIETMQAMASASARMSDMISAIEGIAFQTNILALNAAVEAARAGEQGRGFAVVAGEVRTLAQRSAGTAKDIRELIAASIQQVQDGTSRVEVAGQTMDRIVVSVRRVNELIAEIAAASDEQARGIEQVNQAVTQMDQVTQQNAALVEEAAAAAEHMRQQAADLVSETSKFRVDADVGLSRVATLPEPRRETPAGAGALIAQRAAA</sequence>
<dbReference type="PROSITE" id="PS50885">
    <property type="entry name" value="HAMP"/>
    <property type="match status" value="1"/>
</dbReference>
<dbReference type="Gene3D" id="1.10.287.950">
    <property type="entry name" value="Methyl-accepting chemotaxis protein"/>
    <property type="match status" value="1"/>
</dbReference>
<evidence type="ECO:0000313" key="9">
    <source>
        <dbReference type="EMBL" id="SUA74956.1"/>
    </source>
</evidence>
<protein>
    <submittedName>
        <fullName evidence="9">Serine chemoreceptor protein</fullName>
    </submittedName>
</protein>
<dbReference type="SUPFAM" id="SSF58104">
    <property type="entry name" value="Methyl-accepting chemotaxis protein (MCP) signaling domain"/>
    <property type="match status" value="1"/>
</dbReference>
<dbReference type="GO" id="GO:0005886">
    <property type="term" value="C:plasma membrane"/>
    <property type="evidence" value="ECO:0007669"/>
    <property type="project" value="TreeGrafter"/>
</dbReference>
<evidence type="ECO:0000256" key="6">
    <source>
        <dbReference type="SAM" id="Phobius"/>
    </source>
</evidence>
<dbReference type="CDD" id="cd11386">
    <property type="entry name" value="MCP_signal"/>
    <property type="match status" value="1"/>
</dbReference>
<dbReference type="PROSITE" id="PS50111">
    <property type="entry name" value="CHEMOTAXIS_TRANSDUC_2"/>
    <property type="match status" value="1"/>
</dbReference>
<reference evidence="9 10" key="1">
    <citation type="submission" date="2018-06" db="EMBL/GenBank/DDBJ databases">
        <authorList>
            <consortium name="Pathogen Informatics"/>
            <person name="Doyle S."/>
        </authorList>
    </citation>
    <scope>NUCLEOTIDE SEQUENCE [LARGE SCALE GENOMIC DNA]</scope>
    <source>
        <strain evidence="9 10">NCTC13160</strain>
    </source>
</reference>
<evidence type="ECO:0000256" key="2">
    <source>
        <dbReference type="ARBA" id="ARBA00022481"/>
    </source>
</evidence>
<proteinExistence type="inferred from homology"/>
<feature type="domain" description="HAMP" evidence="8">
    <location>
        <begin position="211"/>
        <end position="263"/>
    </location>
</feature>
<feature type="transmembrane region" description="Helical" evidence="6">
    <location>
        <begin position="12"/>
        <end position="31"/>
    </location>
</feature>
<dbReference type="AlphaFoldDB" id="A0A378YCL7"/>
<dbReference type="InterPro" id="IPR003660">
    <property type="entry name" value="HAMP_dom"/>
</dbReference>
<dbReference type="CDD" id="cd19411">
    <property type="entry name" value="MCP2201-like_sensor"/>
    <property type="match status" value="1"/>
</dbReference>
<evidence type="ECO:0000259" key="8">
    <source>
        <dbReference type="PROSITE" id="PS50885"/>
    </source>
</evidence>
<gene>
    <name evidence="9" type="primary">tsr_1</name>
    <name evidence="9" type="ORF">NCTC13160_00584</name>
</gene>
<dbReference type="RefSeq" id="WP_069106828.1">
    <property type="nucleotide sequence ID" value="NZ_CP009553.3"/>
</dbReference>
<evidence type="ECO:0000259" key="7">
    <source>
        <dbReference type="PROSITE" id="PS50111"/>
    </source>
</evidence>
<dbReference type="GO" id="GO:0006935">
    <property type="term" value="P:chemotaxis"/>
    <property type="evidence" value="ECO:0007669"/>
    <property type="project" value="TreeGrafter"/>
</dbReference>
<dbReference type="PANTHER" id="PTHR43531">
    <property type="entry name" value="PROTEIN ICFG"/>
    <property type="match status" value="1"/>
</dbReference>
<evidence type="ECO:0000256" key="5">
    <source>
        <dbReference type="SAM" id="Coils"/>
    </source>
</evidence>
<accession>A0A378YCL7</accession>
<dbReference type="FunFam" id="1.10.287.950:FF:000001">
    <property type="entry name" value="Methyl-accepting chemotaxis sensory transducer"/>
    <property type="match status" value="1"/>
</dbReference>
<keyword evidence="4" id="KW-0807">Transducer</keyword>
<dbReference type="Pfam" id="PF00015">
    <property type="entry name" value="MCPsignal"/>
    <property type="match status" value="1"/>
</dbReference>
<dbReference type="InterPro" id="IPR024478">
    <property type="entry name" value="HlyB_4HB_MCP"/>
</dbReference>
<keyword evidence="6" id="KW-0812">Transmembrane</keyword>
<dbReference type="GO" id="GO:0004888">
    <property type="term" value="F:transmembrane signaling receptor activity"/>
    <property type="evidence" value="ECO:0007669"/>
    <property type="project" value="TreeGrafter"/>
</dbReference>
<name>A0A378YCL7_9BURK</name>
<dbReference type="SMART" id="SM00304">
    <property type="entry name" value="HAMP"/>
    <property type="match status" value="1"/>
</dbReference>
<comment type="similarity">
    <text evidence="3">Belongs to the methyl-accepting chemotaxis (MCP) protein family.</text>
</comment>
<dbReference type="Pfam" id="PF00672">
    <property type="entry name" value="HAMP"/>
    <property type="match status" value="1"/>
</dbReference>
<feature type="transmembrane region" description="Helical" evidence="6">
    <location>
        <begin position="189"/>
        <end position="210"/>
    </location>
</feature>
<dbReference type="CDD" id="cd06225">
    <property type="entry name" value="HAMP"/>
    <property type="match status" value="1"/>
</dbReference>
<evidence type="ECO:0000256" key="3">
    <source>
        <dbReference type="ARBA" id="ARBA00029447"/>
    </source>
</evidence>
<dbReference type="OrthoDB" id="5441488at2"/>
<feature type="coiled-coil region" evidence="5">
    <location>
        <begin position="258"/>
        <end position="307"/>
    </location>
</feature>
<dbReference type="InterPro" id="IPR051310">
    <property type="entry name" value="MCP_chemotaxis"/>
</dbReference>
<evidence type="ECO:0000256" key="1">
    <source>
        <dbReference type="ARBA" id="ARBA00004370"/>
    </source>
</evidence>
<dbReference type="Pfam" id="PF12729">
    <property type="entry name" value="4HB_MCP_1"/>
    <property type="match status" value="1"/>
</dbReference>
<comment type="subcellular location">
    <subcellularLocation>
        <location evidence="1">Membrane</location>
    </subcellularLocation>
</comment>
<keyword evidence="9" id="KW-0675">Receptor</keyword>
<keyword evidence="5" id="KW-0175">Coiled coil</keyword>
<feature type="coiled-coil region" evidence="5">
    <location>
        <begin position="468"/>
        <end position="506"/>
    </location>
</feature>
<dbReference type="PANTHER" id="PTHR43531:SF14">
    <property type="entry name" value="METHYL-ACCEPTING CHEMOTAXIS PROTEIN I-RELATED"/>
    <property type="match status" value="1"/>
</dbReference>
<keyword evidence="6" id="KW-1133">Transmembrane helix</keyword>
<evidence type="ECO:0000256" key="4">
    <source>
        <dbReference type="PROSITE-ProRule" id="PRU00284"/>
    </source>
</evidence>
<dbReference type="InterPro" id="IPR047347">
    <property type="entry name" value="YvaQ-like_sensor"/>
</dbReference>
<keyword evidence="2" id="KW-0488">Methylation</keyword>
<feature type="domain" description="Methyl-accepting transducer" evidence="7">
    <location>
        <begin position="268"/>
        <end position="497"/>
    </location>
</feature>
<dbReference type="Proteomes" id="UP000254573">
    <property type="component" value="Unassembled WGS sequence"/>
</dbReference>